<evidence type="ECO:0000313" key="7">
    <source>
        <dbReference type="EMBL" id="KTB37170.1"/>
    </source>
</evidence>
<evidence type="ECO:0000313" key="8">
    <source>
        <dbReference type="Proteomes" id="UP000054988"/>
    </source>
</evidence>
<comment type="caution">
    <text evidence="7">The sequence shown here is derived from an EMBL/GenBank/DDBJ whole genome shotgun (WGS) entry which is preliminary data.</text>
</comment>
<feature type="transmembrane region" description="Helical" evidence="6">
    <location>
        <begin position="201"/>
        <end position="218"/>
    </location>
</feature>
<dbReference type="Pfam" id="PF04142">
    <property type="entry name" value="Nuc_sug_transp"/>
    <property type="match status" value="1"/>
</dbReference>
<dbReference type="InterPro" id="IPR007271">
    <property type="entry name" value="Nuc_sug_transpt"/>
</dbReference>
<dbReference type="Proteomes" id="UP000054988">
    <property type="component" value="Unassembled WGS sequence"/>
</dbReference>
<dbReference type="GO" id="GO:0000139">
    <property type="term" value="C:Golgi membrane"/>
    <property type="evidence" value="ECO:0007669"/>
    <property type="project" value="InterPro"/>
</dbReference>
<dbReference type="SUPFAM" id="SSF103481">
    <property type="entry name" value="Multidrug resistance efflux transporter EmrE"/>
    <property type="match status" value="1"/>
</dbReference>
<dbReference type="EMBL" id="LATX01001869">
    <property type="protein sequence ID" value="KTB37170.1"/>
    <property type="molecule type" value="Genomic_DNA"/>
</dbReference>
<dbReference type="InterPro" id="IPR037185">
    <property type="entry name" value="EmrE-like"/>
</dbReference>
<evidence type="ECO:0000256" key="2">
    <source>
        <dbReference type="ARBA" id="ARBA00022692"/>
    </source>
</evidence>
<feature type="transmembrane region" description="Helical" evidence="6">
    <location>
        <begin position="309"/>
        <end position="331"/>
    </location>
</feature>
<dbReference type="eggNOG" id="KOG2234">
    <property type="taxonomic scope" value="Eukaryota"/>
</dbReference>
<keyword evidence="2 6" id="KW-0812">Transmembrane</keyword>
<proteinExistence type="predicted"/>
<dbReference type="PANTHER" id="PTHR10231">
    <property type="entry name" value="NUCLEOTIDE-SUGAR TRANSMEMBRANE TRANSPORTER"/>
    <property type="match status" value="1"/>
</dbReference>
<evidence type="ECO:0000256" key="6">
    <source>
        <dbReference type="SAM" id="Phobius"/>
    </source>
</evidence>
<feature type="transmembrane region" description="Helical" evidence="6">
    <location>
        <begin position="364"/>
        <end position="380"/>
    </location>
</feature>
<keyword evidence="4 6" id="KW-0472">Membrane</keyword>
<gene>
    <name evidence="7" type="ORF">WG66_10340</name>
</gene>
<feature type="region of interest" description="Disordered" evidence="5">
    <location>
        <begin position="441"/>
        <end position="460"/>
    </location>
</feature>
<dbReference type="NCBIfam" id="TIGR00803">
    <property type="entry name" value="nst"/>
    <property type="match status" value="1"/>
</dbReference>
<evidence type="ECO:0000256" key="3">
    <source>
        <dbReference type="ARBA" id="ARBA00022989"/>
    </source>
</evidence>
<protein>
    <recommendedName>
        <fullName evidence="9">Udp-galactose transporter</fullName>
    </recommendedName>
</protein>
<evidence type="ECO:0000256" key="4">
    <source>
        <dbReference type="ARBA" id="ARBA00023136"/>
    </source>
</evidence>
<feature type="transmembrane region" description="Helical" evidence="6">
    <location>
        <begin position="268"/>
        <end position="289"/>
    </location>
</feature>
<comment type="subcellular location">
    <subcellularLocation>
        <location evidence="1">Membrane</location>
        <topology evidence="1">Multi-pass membrane protein</topology>
    </subcellularLocation>
</comment>
<sequence>MPRQPPNSSNPFKITLPEARELHEHNDDLDLTLATPSVPSLWGIPLKYISLVTLAVQNSLLTIIMHYSRVSIPVSRTYSAATAVLMNEVLKGSISLAIAYWRVETGNTPLSTSLDGQSYPLQEGRRTLITKTKKLLREVFSADCWKLSIPAILYVIQNNLQYVAASNLDAATFQVSYQMKILTTAAFSVLLLRKKLTSTQWVSLMFLAAGVGLVQIQSGAGHRTSSSPDMHTMNAMKGFFAVVAACFTSGLAGVYFEMVLKNSQGDLWVRNVQLSLFSLLPCIVHIVFSHESGPALGSLGWFRGLFANFGLWAWSTVLVQVLGGLVTAMVIKYSDNILKGFATSLSIVMSFLASVALFDFRMTWTFVIGSAVVLNATWMYNQPSKRFVSLVASRDKVKSLGAVWNEKWKADPLRSPSVDPVYGAGVISSTGSNSRTASYISLSSLSSTSPPPDEEKMALR</sequence>
<dbReference type="GO" id="GO:0015165">
    <property type="term" value="F:pyrimidine nucleotide-sugar transmembrane transporter activity"/>
    <property type="evidence" value="ECO:0007669"/>
    <property type="project" value="InterPro"/>
</dbReference>
<organism evidence="7 8">
    <name type="scientific">Moniliophthora roreri</name>
    <name type="common">Frosty pod rot fungus</name>
    <name type="synonym">Monilia roreri</name>
    <dbReference type="NCBI Taxonomy" id="221103"/>
    <lineage>
        <taxon>Eukaryota</taxon>
        <taxon>Fungi</taxon>
        <taxon>Dikarya</taxon>
        <taxon>Basidiomycota</taxon>
        <taxon>Agaricomycotina</taxon>
        <taxon>Agaricomycetes</taxon>
        <taxon>Agaricomycetidae</taxon>
        <taxon>Agaricales</taxon>
        <taxon>Marasmiineae</taxon>
        <taxon>Marasmiaceae</taxon>
        <taxon>Moniliophthora</taxon>
    </lineage>
</organism>
<evidence type="ECO:0000256" key="1">
    <source>
        <dbReference type="ARBA" id="ARBA00004141"/>
    </source>
</evidence>
<dbReference type="AlphaFoldDB" id="A0A0W0FLK3"/>
<name>A0A0W0FLK3_MONRR</name>
<evidence type="ECO:0000256" key="5">
    <source>
        <dbReference type="SAM" id="MobiDB-lite"/>
    </source>
</evidence>
<feature type="transmembrane region" description="Helical" evidence="6">
    <location>
        <begin position="338"/>
        <end position="358"/>
    </location>
</feature>
<evidence type="ECO:0008006" key="9">
    <source>
        <dbReference type="Google" id="ProtNLM"/>
    </source>
</evidence>
<accession>A0A0W0FLK3</accession>
<feature type="transmembrane region" description="Helical" evidence="6">
    <location>
        <begin position="238"/>
        <end position="256"/>
    </location>
</feature>
<reference evidence="7 8" key="1">
    <citation type="submission" date="2015-12" db="EMBL/GenBank/DDBJ databases">
        <title>Draft genome sequence of Moniliophthora roreri, the causal agent of frosty pod rot of cacao.</title>
        <authorList>
            <person name="Aime M.C."/>
            <person name="Diaz-Valderrama J.R."/>
            <person name="Kijpornyongpan T."/>
            <person name="Phillips-Mora W."/>
        </authorList>
    </citation>
    <scope>NUCLEOTIDE SEQUENCE [LARGE SCALE GENOMIC DNA]</scope>
    <source>
        <strain evidence="7 8">MCA 2952</strain>
    </source>
</reference>
<keyword evidence="3 6" id="KW-1133">Transmembrane helix</keyword>